<dbReference type="InterPro" id="IPR050482">
    <property type="entry name" value="Sensor_HK_TwoCompSys"/>
</dbReference>
<gene>
    <name evidence="12" type="ORF">J2S43_005881</name>
</gene>
<sequence length="399" mass="42037">MHRVYAWLRRHPSVLTGLVAVPLGVSSIPFALVADGLAGVLIWPVMIALVAGMVLRHRRPDAAYLLVLAAGLTLVAASDTVVFLPVYLAMPMVLYSVATDGPGWARWSGLFWIAVAPVLVVARLATGLEAPVRLTAGGMLVLWTVYAAPLAVGWIWGDATRSRRRWYQQLAERADRLERERRALDRAAVAEERARIARELHDVVAHHVSVIVVQADGARYALDTAPEQAREALGTISSTGREALTELRGLLGVLRSDSGDSGDSGGAGDGPAPQPGVAAIEALVDGAAIPATLSVTGRERPVTAGLGLTAYRVVQEALTNALKHGGPGTTAAVTLTWRRTALTVEVTDTGAGPAGTPGGHGITGMRERVASAGGRLETGPGPERGFRVRAELPFDKENE</sequence>
<dbReference type="Pfam" id="PF07730">
    <property type="entry name" value="HisKA_3"/>
    <property type="match status" value="1"/>
</dbReference>
<protein>
    <recommendedName>
        <fullName evidence="2">histidine kinase</fullName>
        <ecNumber evidence="2">2.7.13.3</ecNumber>
    </recommendedName>
</protein>
<dbReference type="Gene3D" id="3.30.565.10">
    <property type="entry name" value="Histidine kinase-like ATPase, C-terminal domain"/>
    <property type="match status" value="1"/>
</dbReference>
<dbReference type="Proteomes" id="UP001240984">
    <property type="component" value="Unassembled WGS sequence"/>
</dbReference>
<evidence type="ECO:0000256" key="8">
    <source>
        <dbReference type="ARBA" id="ARBA00023012"/>
    </source>
</evidence>
<evidence type="ECO:0000256" key="5">
    <source>
        <dbReference type="ARBA" id="ARBA00022741"/>
    </source>
</evidence>
<evidence type="ECO:0000256" key="2">
    <source>
        <dbReference type="ARBA" id="ARBA00012438"/>
    </source>
</evidence>
<organism evidence="12 13">
    <name type="scientific">Catenuloplanes nepalensis</name>
    <dbReference type="NCBI Taxonomy" id="587533"/>
    <lineage>
        <taxon>Bacteria</taxon>
        <taxon>Bacillati</taxon>
        <taxon>Actinomycetota</taxon>
        <taxon>Actinomycetes</taxon>
        <taxon>Micromonosporales</taxon>
        <taxon>Micromonosporaceae</taxon>
        <taxon>Catenuloplanes</taxon>
    </lineage>
</organism>
<keyword evidence="9" id="KW-0175">Coiled coil</keyword>
<keyword evidence="5" id="KW-0547">Nucleotide-binding</keyword>
<dbReference type="InterPro" id="IPR036890">
    <property type="entry name" value="HATPase_C_sf"/>
</dbReference>
<keyword evidence="13" id="KW-1185">Reference proteome</keyword>
<reference evidence="12 13" key="1">
    <citation type="submission" date="2023-07" db="EMBL/GenBank/DDBJ databases">
        <title>Sequencing the genomes of 1000 actinobacteria strains.</title>
        <authorList>
            <person name="Klenk H.-P."/>
        </authorList>
    </citation>
    <scope>NUCLEOTIDE SEQUENCE [LARGE SCALE GENOMIC DNA]</scope>
    <source>
        <strain evidence="12 13">DSM 44710</strain>
    </source>
</reference>
<keyword evidence="7" id="KW-0067">ATP-binding</keyword>
<proteinExistence type="predicted"/>
<feature type="transmembrane region" description="Helical" evidence="10">
    <location>
        <begin position="12"/>
        <end position="31"/>
    </location>
</feature>
<dbReference type="Pfam" id="PF23539">
    <property type="entry name" value="DUF7134"/>
    <property type="match status" value="1"/>
</dbReference>
<feature type="transmembrane region" description="Helical" evidence="10">
    <location>
        <begin position="134"/>
        <end position="156"/>
    </location>
</feature>
<evidence type="ECO:0000256" key="10">
    <source>
        <dbReference type="SAM" id="Phobius"/>
    </source>
</evidence>
<feature type="coiled-coil region" evidence="9">
    <location>
        <begin position="167"/>
        <end position="194"/>
    </location>
</feature>
<dbReference type="EC" id="2.7.13.3" evidence="2"/>
<accession>A0ABT9N104</accession>
<keyword evidence="6 12" id="KW-0418">Kinase</keyword>
<dbReference type="InterPro" id="IPR003594">
    <property type="entry name" value="HATPase_dom"/>
</dbReference>
<keyword evidence="4" id="KW-0808">Transferase</keyword>
<evidence type="ECO:0000256" key="4">
    <source>
        <dbReference type="ARBA" id="ARBA00022679"/>
    </source>
</evidence>
<keyword evidence="10" id="KW-0812">Transmembrane</keyword>
<evidence type="ECO:0000259" key="11">
    <source>
        <dbReference type="SMART" id="SM00387"/>
    </source>
</evidence>
<comment type="caution">
    <text evidence="12">The sequence shown here is derived from an EMBL/GenBank/DDBJ whole genome shotgun (WGS) entry which is preliminary data.</text>
</comment>
<keyword evidence="8" id="KW-0902">Two-component regulatory system</keyword>
<evidence type="ECO:0000313" key="13">
    <source>
        <dbReference type="Proteomes" id="UP001240984"/>
    </source>
</evidence>
<feature type="transmembrane region" description="Helical" evidence="10">
    <location>
        <begin position="62"/>
        <end position="84"/>
    </location>
</feature>
<dbReference type="SMART" id="SM00387">
    <property type="entry name" value="HATPase_c"/>
    <property type="match status" value="1"/>
</dbReference>
<evidence type="ECO:0000256" key="3">
    <source>
        <dbReference type="ARBA" id="ARBA00022553"/>
    </source>
</evidence>
<dbReference type="GO" id="GO:0016301">
    <property type="term" value="F:kinase activity"/>
    <property type="evidence" value="ECO:0007669"/>
    <property type="project" value="UniProtKB-KW"/>
</dbReference>
<evidence type="ECO:0000313" key="12">
    <source>
        <dbReference type="EMBL" id="MDP9797369.1"/>
    </source>
</evidence>
<keyword evidence="10" id="KW-0472">Membrane</keyword>
<comment type="catalytic activity">
    <reaction evidence="1">
        <text>ATP + protein L-histidine = ADP + protein N-phospho-L-histidine.</text>
        <dbReference type="EC" id="2.7.13.3"/>
    </reaction>
</comment>
<feature type="transmembrane region" description="Helical" evidence="10">
    <location>
        <begin position="37"/>
        <end position="55"/>
    </location>
</feature>
<feature type="transmembrane region" description="Helical" evidence="10">
    <location>
        <begin position="104"/>
        <end position="122"/>
    </location>
</feature>
<dbReference type="InterPro" id="IPR011712">
    <property type="entry name" value="Sig_transdc_His_kin_sub3_dim/P"/>
</dbReference>
<dbReference type="Pfam" id="PF02518">
    <property type="entry name" value="HATPase_c"/>
    <property type="match status" value="1"/>
</dbReference>
<evidence type="ECO:0000256" key="6">
    <source>
        <dbReference type="ARBA" id="ARBA00022777"/>
    </source>
</evidence>
<dbReference type="RefSeq" id="WP_306834652.1">
    <property type="nucleotide sequence ID" value="NZ_JAUSRA010000001.1"/>
</dbReference>
<dbReference type="InterPro" id="IPR055558">
    <property type="entry name" value="DUF7134"/>
</dbReference>
<dbReference type="PANTHER" id="PTHR24421">
    <property type="entry name" value="NITRATE/NITRITE SENSOR PROTEIN NARX-RELATED"/>
    <property type="match status" value="1"/>
</dbReference>
<dbReference type="PANTHER" id="PTHR24421:SF10">
    <property type="entry name" value="NITRATE_NITRITE SENSOR PROTEIN NARQ"/>
    <property type="match status" value="1"/>
</dbReference>
<keyword evidence="3" id="KW-0597">Phosphoprotein</keyword>
<evidence type="ECO:0000256" key="9">
    <source>
        <dbReference type="SAM" id="Coils"/>
    </source>
</evidence>
<feature type="domain" description="Histidine kinase/HSP90-like ATPase" evidence="11">
    <location>
        <begin position="305"/>
        <end position="396"/>
    </location>
</feature>
<dbReference type="EMBL" id="JAUSRA010000001">
    <property type="protein sequence ID" value="MDP9797369.1"/>
    <property type="molecule type" value="Genomic_DNA"/>
</dbReference>
<dbReference type="Gene3D" id="1.20.5.1930">
    <property type="match status" value="1"/>
</dbReference>
<evidence type="ECO:0000256" key="1">
    <source>
        <dbReference type="ARBA" id="ARBA00000085"/>
    </source>
</evidence>
<dbReference type="CDD" id="cd16917">
    <property type="entry name" value="HATPase_UhpB-NarQ-NarX-like"/>
    <property type="match status" value="1"/>
</dbReference>
<evidence type="ECO:0000256" key="7">
    <source>
        <dbReference type="ARBA" id="ARBA00022840"/>
    </source>
</evidence>
<keyword evidence="10" id="KW-1133">Transmembrane helix</keyword>
<dbReference type="SUPFAM" id="SSF55874">
    <property type="entry name" value="ATPase domain of HSP90 chaperone/DNA topoisomerase II/histidine kinase"/>
    <property type="match status" value="1"/>
</dbReference>
<name>A0ABT9N104_9ACTN</name>